<dbReference type="GeneID" id="93806796"/>
<accession>A0ABV5XQ89</accession>
<evidence type="ECO:0000313" key="1">
    <source>
        <dbReference type="EMBL" id="MFB9784646.1"/>
    </source>
</evidence>
<dbReference type="RefSeq" id="WP_037131380.1">
    <property type="nucleotide sequence ID" value="NZ_JBEUOO010000068.1"/>
</dbReference>
<dbReference type="Proteomes" id="UP001589587">
    <property type="component" value="Unassembled WGS sequence"/>
</dbReference>
<keyword evidence="2" id="KW-1185">Reference proteome</keyword>
<comment type="caution">
    <text evidence="1">The sequence shown here is derived from an EMBL/GenBank/DDBJ whole genome shotgun (WGS) entry which is preliminary data.</text>
</comment>
<proteinExistence type="predicted"/>
<evidence type="ECO:0000313" key="2">
    <source>
        <dbReference type="Proteomes" id="UP001589587"/>
    </source>
</evidence>
<dbReference type="EMBL" id="JBHMAS010000090">
    <property type="protein sequence ID" value="MFB9784646.1"/>
    <property type="molecule type" value="Genomic_DNA"/>
</dbReference>
<gene>
    <name evidence="1" type="ORF">ACFFQ6_33630</name>
</gene>
<sequence length="67" mass="7184">MTSNSEDTKTDSSATWTVRTVGSFAAIHVSGTSRAQITAANAFVRTAQNLGLVCYNPLSERILPPRD</sequence>
<name>A0ABV5XQ89_9NOCA</name>
<reference evidence="1 2" key="1">
    <citation type="submission" date="2024-09" db="EMBL/GenBank/DDBJ databases">
        <authorList>
            <person name="Sun Q."/>
            <person name="Mori K."/>
        </authorList>
    </citation>
    <scope>NUCLEOTIDE SEQUENCE [LARGE SCALE GENOMIC DNA]</scope>
    <source>
        <strain evidence="1 2">JCM 11411</strain>
    </source>
</reference>
<organism evidence="1 2">
    <name type="scientific">Rhodococcus baikonurensis</name>
    <dbReference type="NCBI Taxonomy" id="172041"/>
    <lineage>
        <taxon>Bacteria</taxon>
        <taxon>Bacillati</taxon>
        <taxon>Actinomycetota</taxon>
        <taxon>Actinomycetes</taxon>
        <taxon>Mycobacteriales</taxon>
        <taxon>Nocardiaceae</taxon>
        <taxon>Rhodococcus</taxon>
        <taxon>Rhodococcus erythropolis group</taxon>
    </lineage>
</organism>
<protein>
    <submittedName>
        <fullName evidence="1">Uncharacterized protein</fullName>
    </submittedName>
</protein>